<dbReference type="PANTHER" id="PTHR42991:SF1">
    <property type="entry name" value="ALDEHYDE DEHYDROGENASE"/>
    <property type="match status" value="1"/>
</dbReference>
<dbReference type="AlphaFoldDB" id="A0A919J5Y5"/>
<feature type="domain" description="Aldehyde dehydrogenase" evidence="3">
    <location>
        <begin position="8"/>
        <end position="462"/>
    </location>
</feature>
<dbReference type="InterPro" id="IPR051020">
    <property type="entry name" value="ALDH-related_metabolic_enz"/>
</dbReference>
<dbReference type="InterPro" id="IPR016161">
    <property type="entry name" value="Ald_DH/histidinol_DH"/>
</dbReference>
<evidence type="ECO:0000256" key="2">
    <source>
        <dbReference type="ARBA" id="ARBA00023002"/>
    </source>
</evidence>
<keyword evidence="2" id="KW-0560">Oxidoreductase</keyword>
<evidence type="ECO:0000256" key="1">
    <source>
        <dbReference type="ARBA" id="ARBA00009986"/>
    </source>
</evidence>
<dbReference type="Proteomes" id="UP000598174">
    <property type="component" value="Unassembled WGS sequence"/>
</dbReference>
<dbReference type="RefSeq" id="WP_203821828.1">
    <property type="nucleotide sequence ID" value="NZ_BAAABP010000019.1"/>
</dbReference>
<dbReference type="SUPFAM" id="SSF53720">
    <property type="entry name" value="ALDH-like"/>
    <property type="match status" value="1"/>
</dbReference>
<dbReference type="InterPro" id="IPR015590">
    <property type="entry name" value="Aldehyde_DH_dom"/>
</dbReference>
<dbReference type="Gene3D" id="3.40.309.10">
    <property type="entry name" value="Aldehyde Dehydrogenase, Chain A, domain 2"/>
    <property type="match status" value="1"/>
</dbReference>
<proteinExistence type="inferred from homology"/>
<name>A0A919J5Y5_9ACTN</name>
<dbReference type="InterPro" id="IPR016163">
    <property type="entry name" value="Ald_DH_C"/>
</dbReference>
<dbReference type="Gene3D" id="3.40.605.10">
    <property type="entry name" value="Aldehyde Dehydrogenase, Chain A, domain 1"/>
    <property type="match status" value="1"/>
</dbReference>
<protein>
    <submittedName>
        <fullName evidence="4">Aldehyde dehydrogenase</fullName>
    </submittedName>
</protein>
<sequence>MLLIDGKWIETPDRIAVHNPFSGEIVGYASRATREQTLLAARCAKAYESTLTAWDRSEILRGTAAQISRQEQQFVAQIVDECGAAVKEARKEVRRAVTLLEVCAEEARRITGEAIPTDVTADRKRNLAVTIRVPVGLVCAITPFNRPLNQVVVKLAPAIAANNSVILKPSEKTPLSAARFVRCLIENGLPPSMVSLVTGDPQEVGETLVTCPDVDMITFTGSRAVGERIARNAGMIRTTFELGDSGALIVLDDADLAAAADAAAKGAFATAGQSCRGVKRILVQESVADRFADLLVAEAGKLSFGDPRRDDNDIGCLIDDAAARVVEERVHESVEAGAVLLHGSPRDGAVLGPQVLDFVTKDSALVREETFGPCAPIVRVQGLDEAIEWINSGDYGLQTGVFTADLHRAFEAAHRIRSGAVIVNDGPQFESPFIPFGGVKRSGLGREGARFAIEEMTTVKTIVF</sequence>
<comment type="similarity">
    <text evidence="1">Belongs to the aldehyde dehydrogenase family.</text>
</comment>
<keyword evidence="5" id="KW-1185">Reference proteome</keyword>
<evidence type="ECO:0000313" key="5">
    <source>
        <dbReference type="Proteomes" id="UP000598174"/>
    </source>
</evidence>
<gene>
    <name evidence="4" type="primary">aldH1</name>
    <name evidence="4" type="ORF">Afe05nite_73010</name>
</gene>
<evidence type="ECO:0000313" key="4">
    <source>
        <dbReference type="EMBL" id="GIE15461.1"/>
    </source>
</evidence>
<comment type="caution">
    <text evidence="4">The sequence shown here is derived from an EMBL/GenBank/DDBJ whole genome shotgun (WGS) entry which is preliminary data.</text>
</comment>
<dbReference type="Pfam" id="PF00171">
    <property type="entry name" value="Aldedh"/>
    <property type="match status" value="1"/>
</dbReference>
<dbReference type="InterPro" id="IPR016162">
    <property type="entry name" value="Ald_DH_N"/>
</dbReference>
<evidence type="ECO:0000259" key="3">
    <source>
        <dbReference type="Pfam" id="PF00171"/>
    </source>
</evidence>
<dbReference type="GO" id="GO:0008911">
    <property type="term" value="F:lactaldehyde dehydrogenase (NAD+) activity"/>
    <property type="evidence" value="ECO:0007669"/>
    <property type="project" value="TreeGrafter"/>
</dbReference>
<organism evidence="4 5">
    <name type="scientific">Paractinoplanes ferrugineus</name>
    <dbReference type="NCBI Taxonomy" id="113564"/>
    <lineage>
        <taxon>Bacteria</taxon>
        <taxon>Bacillati</taxon>
        <taxon>Actinomycetota</taxon>
        <taxon>Actinomycetes</taxon>
        <taxon>Micromonosporales</taxon>
        <taxon>Micromonosporaceae</taxon>
        <taxon>Paractinoplanes</taxon>
    </lineage>
</organism>
<accession>A0A919J5Y5</accession>
<dbReference type="EMBL" id="BOMM01000067">
    <property type="protein sequence ID" value="GIE15461.1"/>
    <property type="molecule type" value="Genomic_DNA"/>
</dbReference>
<reference evidence="4" key="1">
    <citation type="submission" date="2021-01" db="EMBL/GenBank/DDBJ databases">
        <title>Whole genome shotgun sequence of Actinoplanes ferrugineus NBRC 15555.</title>
        <authorList>
            <person name="Komaki H."/>
            <person name="Tamura T."/>
        </authorList>
    </citation>
    <scope>NUCLEOTIDE SEQUENCE</scope>
    <source>
        <strain evidence="4">NBRC 15555</strain>
    </source>
</reference>
<dbReference type="PANTHER" id="PTHR42991">
    <property type="entry name" value="ALDEHYDE DEHYDROGENASE"/>
    <property type="match status" value="1"/>
</dbReference>